<gene>
    <name evidence="1" type="ORF">FJM67_09150</name>
</gene>
<reference evidence="1 2" key="1">
    <citation type="submission" date="2019-06" db="EMBL/GenBank/DDBJ databases">
        <title>A novel bacterium of genus Marinomonas, isolated from coastal sand.</title>
        <authorList>
            <person name="Huang H."/>
            <person name="Mo K."/>
            <person name="Hu Y."/>
        </authorList>
    </citation>
    <scope>NUCLEOTIDE SEQUENCE [LARGE SCALE GENOMIC DNA]</scope>
    <source>
        <strain evidence="1 2">HB171799</strain>
    </source>
</reference>
<evidence type="ECO:0000313" key="1">
    <source>
        <dbReference type="EMBL" id="TPE51551.1"/>
    </source>
</evidence>
<dbReference type="RefSeq" id="WP_140588636.1">
    <property type="nucleotide sequence ID" value="NZ_VFRR01000015.1"/>
</dbReference>
<name>A0A501WX71_9GAMM</name>
<comment type="caution">
    <text evidence="1">The sequence shown here is derived from an EMBL/GenBank/DDBJ whole genome shotgun (WGS) entry which is preliminary data.</text>
</comment>
<evidence type="ECO:0000313" key="2">
    <source>
        <dbReference type="Proteomes" id="UP000315901"/>
    </source>
</evidence>
<sequence length="106" mass="11402">MQHIVSRFTILYLYALLSFWAIPIANGTATGDGALRICTLKGVEIVEVTADGNVQENNCPCVQATHLAHTAELIPNPPSSPQCLERSSSITLASSLAYFSRAPPFI</sequence>
<protein>
    <submittedName>
        <fullName evidence="1">Uncharacterized protein</fullName>
    </submittedName>
</protein>
<keyword evidence="2" id="KW-1185">Reference proteome</keyword>
<accession>A0A501WX71</accession>
<dbReference type="AlphaFoldDB" id="A0A501WX71"/>
<dbReference type="Proteomes" id="UP000315901">
    <property type="component" value="Unassembled WGS sequence"/>
</dbReference>
<dbReference type="EMBL" id="VFRR01000015">
    <property type="protein sequence ID" value="TPE51551.1"/>
    <property type="molecule type" value="Genomic_DNA"/>
</dbReference>
<organism evidence="1 2">
    <name type="scientific">Maribrevibacterium harenarium</name>
    <dbReference type="NCBI Taxonomy" id="2589817"/>
    <lineage>
        <taxon>Bacteria</taxon>
        <taxon>Pseudomonadati</taxon>
        <taxon>Pseudomonadota</taxon>
        <taxon>Gammaproteobacteria</taxon>
        <taxon>Oceanospirillales</taxon>
        <taxon>Oceanospirillaceae</taxon>
        <taxon>Maribrevibacterium</taxon>
    </lineage>
</organism>
<proteinExistence type="predicted"/>